<dbReference type="InterPro" id="IPR050644">
    <property type="entry name" value="PG_Glycine_Bridge_Synth"/>
</dbReference>
<evidence type="ECO:0000256" key="5">
    <source>
        <dbReference type="ARBA" id="ARBA00023315"/>
    </source>
</evidence>
<dbReference type="GO" id="GO:0009252">
    <property type="term" value="P:peptidoglycan biosynthetic process"/>
    <property type="evidence" value="ECO:0007669"/>
    <property type="project" value="UniProtKB-KW"/>
</dbReference>
<dbReference type="InterPro" id="IPR003447">
    <property type="entry name" value="FEMABX"/>
</dbReference>
<keyword evidence="3" id="KW-0133">Cell shape</keyword>
<accession>A0A1F5ZX19</accession>
<dbReference type="PROSITE" id="PS51191">
    <property type="entry name" value="FEMABX"/>
    <property type="match status" value="1"/>
</dbReference>
<keyword evidence="6" id="KW-0961">Cell wall biogenesis/degradation</keyword>
<dbReference type="AlphaFoldDB" id="A0A1F5ZX19"/>
<comment type="similarity">
    <text evidence="1">Belongs to the FemABX family.</text>
</comment>
<evidence type="ECO:0000256" key="4">
    <source>
        <dbReference type="ARBA" id="ARBA00022984"/>
    </source>
</evidence>
<dbReference type="Proteomes" id="UP000176923">
    <property type="component" value="Unassembled WGS sequence"/>
</dbReference>
<evidence type="ECO:0000256" key="1">
    <source>
        <dbReference type="ARBA" id="ARBA00009943"/>
    </source>
</evidence>
<dbReference type="GO" id="GO:0008360">
    <property type="term" value="P:regulation of cell shape"/>
    <property type="evidence" value="ECO:0007669"/>
    <property type="project" value="UniProtKB-KW"/>
</dbReference>
<dbReference type="Gene3D" id="3.40.630.30">
    <property type="match status" value="1"/>
</dbReference>
<protein>
    <recommendedName>
        <fullName evidence="9">BioF2-like acetyltransferase domain-containing protein</fullName>
    </recommendedName>
</protein>
<name>A0A1F5ZX19_9BACT</name>
<evidence type="ECO:0000256" key="3">
    <source>
        <dbReference type="ARBA" id="ARBA00022960"/>
    </source>
</evidence>
<proteinExistence type="inferred from homology"/>
<sequence>MPEDIRHSPEFQNFMKDLGWETGKIDGQLIYLRKFPILGYFAKMPRPDRVPSFSKIKSYCKKKKIFQLKISPNMTTDNVNYSGVKKQLLTSGFKIDKFPFNPTTTIYFDLKQSEENLFNSFSSAKRRGIRRASKNGIVIEESDDFKSFEWMRWRQFGWTGFMISHEMKHLFRYFYPNYGTLLLAYQKKSPVDSDVPRTDSEKPVAGVFVIWYKHLAVYWYASAWKIGKRLQAPSLLIWESLKLAKRKGCTVFDCDGIADSRFPEASKPWLGFTKFKEGFNGKVVEFSENFSWSKKLFR</sequence>
<keyword evidence="2" id="KW-0808">Transferase</keyword>
<evidence type="ECO:0000313" key="8">
    <source>
        <dbReference type="Proteomes" id="UP000176923"/>
    </source>
</evidence>
<dbReference type="Pfam" id="PF02388">
    <property type="entry name" value="FemAB"/>
    <property type="match status" value="1"/>
</dbReference>
<dbReference type="GO" id="GO:0016755">
    <property type="term" value="F:aminoacyltransferase activity"/>
    <property type="evidence" value="ECO:0007669"/>
    <property type="project" value="InterPro"/>
</dbReference>
<dbReference type="GO" id="GO:0071555">
    <property type="term" value="P:cell wall organization"/>
    <property type="evidence" value="ECO:0007669"/>
    <property type="project" value="UniProtKB-KW"/>
</dbReference>
<dbReference type="PANTHER" id="PTHR36174">
    <property type="entry name" value="LIPID II:GLYCINE GLYCYLTRANSFERASE"/>
    <property type="match status" value="1"/>
</dbReference>
<keyword evidence="5" id="KW-0012">Acyltransferase</keyword>
<evidence type="ECO:0008006" key="9">
    <source>
        <dbReference type="Google" id="ProtNLM"/>
    </source>
</evidence>
<dbReference type="InterPro" id="IPR016181">
    <property type="entry name" value="Acyl_CoA_acyltransferase"/>
</dbReference>
<gene>
    <name evidence="7" type="ORF">A3D77_03820</name>
</gene>
<evidence type="ECO:0000256" key="6">
    <source>
        <dbReference type="ARBA" id="ARBA00023316"/>
    </source>
</evidence>
<reference evidence="7 8" key="1">
    <citation type="journal article" date="2016" name="Nat. Commun.">
        <title>Thousands of microbial genomes shed light on interconnected biogeochemical processes in an aquifer system.</title>
        <authorList>
            <person name="Anantharaman K."/>
            <person name="Brown C.T."/>
            <person name="Hug L.A."/>
            <person name="Sharon I."/>
            <person name="Castelle C.J."/>
            <person name="Probst A.J."/>
            <person name="Thomas B.C."/>
            <person name="Singh A."/>
            <person name="Wilkins M.J."/>
            <person name="Karaoz U."/>
            <person name="Brodie E.L."/>
            <person name="Williams K.H."/>
            <person name="Hubbard S.S."/>
            <person name="Banfield J.F."/>
        </authorList>
    </citation>
    <scope>NUCLEOTIDE SEQUENCE [LARGE SCALE GENOMIC DNA]</scope>
</reference>
<dbReference type="EMBL" id="MFJL01000004">
    <property type="protein sequence ID" value="OGG17026.1"/>
    <property type="molecule type" value="Genomic_DNA"/>
</dbReference>
<dbReference type="SUPFAM" id="SSF55729">
    <property type="entry name" value="Acyl-CoA N-acyltransferases (Nat)"/>
    <property type="match status" value="1"/>
</dbReference>
<keyword evidence="4" id="KW-0573">Peptidoglycan synthesis</keyword>
<evidence type="ECO:0000313" key="7">
    <source>
        <dbReference type="EMBL" id="OGG17026.1"/>
    </source>
</evidence>
<dbReference type="PANTHER" id="PTHR36174:SF1">
    <property type="entry name" value="LIPID II:GLYCINE GLYCYLTRANSFERASE"/>
    <property type="match status" value="1"/>
</dbReference>
<evidence type="ECO:0000256" key="2">
    <source>
        <dbReference type="ARBA" id="ARBA00022679"/>
    </source>
</evidence>
<organism evidence="7 8">
    <name type="scientific">Candidatus Gottesmanbacteria bacterium RIFCSPHIGHO2_02_FULL_39_11</name>
    <dbReference type="NCBI Taxonomy" id="1798382"/>
    <lineage>
        <taxon>Bacteria</taxon>
        <taxon>Candidatus Gottesmaniibacteriota</taxon>
    </lineage>
</organism>
<comment type="caution">
    <text evidence="7">The sequence shown here is derived from an EMBL/GenBank/DDBJ whole genome shotgun (WGS) entry which is preliminary data.</text>
</comment>